<feature type="transmembrane region" description="Helical" evidence="16">
    <location>
        <begin position="99"/>
        <end position="119"/>
    </location>
</feature>
<comment type="similarity">
    <text evidence="4">Belongs to the RBT5 family.</text>
</comment>
<dbReference type="GO" id="GO:0005576">
    <property type="term" value="C:extracellular region"/>
    <property type="evidence" value="ECO:0007669"/>
    <property type="project" value="UniProtKB-SubCell"/>
</dbReference>
<evidence type="ECO:0000259" key="18">
    <source>
        <dbReference type="PROSITE" id="PS52012"/>
    </source>
</evidence>
<name>A0AAX4IGA2_9PEZI</name>
<dbReference type="Proteomes" id="UP001322277">
    <property type="component" value="Chromosome 4"/>
</dbReference>
<dbReference type="PANTHER" id="PTHR33048">
    <property type="entry name" value="PTH11-LIKE INTEGRAL MEMBRANE PROTEIN (AFU_ORTHOLOGUE AFUA_5G11245)"/>
    <property type="match status" value="1"/>
</dbReference>
<comment type="caution">
    <text evidence="14">Lacks conserved residue(s) required for the propagation of feature annotation.</text>
</comment>
<keyword evidence="11 14" id="KW-1015">Disulfide bond</keyword>
<protein>
    <submittedName>
        <fullName evidence="19">Extracellular membrane protein, CFEM</fullName>
    </submittedName>
</protein>
<evidence type="ECO:0000256" key="1">
    <source>
        <dbReference type="ARBA" id="ARBA00004141"/>
    </source>
</evidence>
<feature type="chain" id="PRO_5043713441" evidence="17">
    <location>
        <begin position="20"/>
        <end position="524"/>
    </location>
</feature>
<sequence>MRQSMLIGLMVAFFRASQASLLDYAGKLPECGLTCTLEQIPLSACKVVSNDTCICSDEKLRASVQTCLLERCKRLEAIDVARIEAEACKRPVRNRKVDIIAPIVIQALGALAVPLRLYARWTTMHRFESDDLIMIFCGVCTKRVDVRGRKGVLAHDLTNGQLLFIVFVTLGQLAGSVAFGEDIWMVEPEELTFGLKIFFIDESFYLACLGLTKISVLFFYLRIFPNKSFRRATYAAMTYIGLSTTIMLFMQIFQCIPFSFNWDGWKGDFGPHHCLNINVLAFVAGGLSISHDIIILFLPVPLLWHLNMGLRSKIGIFIMFSLGIFILITSCVRLQYIALFTRSLNPTWDFTDPLIWSGIEVSVSMIVVCLPATRVLWKRSLPRCFSSIATLEFSPPKRESSTSSRVAQYSKSNGGGGDHHRSNEQSSSFDRKAAAAAAARRIAERRKQFFSFRSTNVEPSESELELGDKVRGEVRTQIRYGDAEPAPSSSSRRRGSIESGIHVRTTTTFEDLTGEARGKPFFLP</sequence>
<keyword evidence="7 16" id="KW-0812">Transmembrane</keyword>
<dbReference type="PANTHER" id="PTHR33048:SF160">
    <property type="entry name" value="SAT4 FAMILY MEMBRANE PROTEIN"/>
    <property type="match status" value="1"/>
</dbReference>
<evidence type="ECO:0000256" key="3">
    <source>
        <dbReference type="ARBA" id="ARBA00004613"/>
    </source>
</evidence>
<comment type="similarity">
    <text evidence="13">Belongs to the SAT4 family.</text>
</comment>
<dbReference type="InterPro" id="IPR052337">
    <property type="entry name" value="SAT4-like"/>
</dbReference>
<dbReference type="EMBL" id="CP137308">
    <property type="protein sequence ID" value="WQF81939.1"/>
    <property type="molecule type" value="Genomic_DNA"/>
</dbReference>
<dbReference type="RefSeq" id="XP_062779163.1">
    <property type="nucleotide sequence ID" value="XM_062923112.1"/>
</dbReference>
<dbReference type="Pfam" id="PF05730">
    <property type="entry name" value="CFEM"/>
    <property type="match status" value="1"/>
</dbReference>
<dbReference type="GeneID" id="87943456"/>
<evidence type="ECO:0000313" key="19">
    <source>
        <dbReference type="EMBL" id="WQF81939.1"/>
    </source>
</evidence>
<feature type="transmembrane region" description="Helical" evidence="16">
    <location>
        <begin position="236"/>
        <end position="260"/>
    </location>
</feature>
<accession>A0AAX4IGA2</accession>
<evidence type="ECO:0000256" key="2">
    <source>
        <dbReference type="ARBA" id="ARBA00004589"/>
    </source>
</evidence>
<feature type="region of interest" description="Disordered" evidence="15">
    <location>
        <begin position="394"/>
        <end position="430"/>
    </location>
</feature>
<evidence type="ECO:0000256" key="6">
    <source>
        <dbReference type="ARBA" id="ARBA00022622"/>
    </source>
</evidence>
<keyword evidence="20" id="KW-1185">Reference proteome</keyword>
<evidence type="ECO:0000256" key="5">
    <source>
        <dbReference type="ARBA" id="ARBA00022525"/>
    </source>
</evidence>
<evidence type="ECO:0000256" key="8">
    <source>
        <dbReference type="ARBA" id="ARBA00022729"/>
    </source>
</evidence>
<comment type="subcellular location">
    <subcellularLocation>
        <location evidence="2">Membrane</location>
        <topology evidence="2">Lipid-anchor</topology>
        <topology evidence="2">GPI-anchor</topology>
    </subcellularLocation>
    <subcellularLocation>
        <location evidence="1">Membrane</location>
        <topology evidence="1">Multi-pass membrane protein</topology>
    </subcellularLocation>
    <subcellularLocation>
        <location evidence="3">Secreted</location>
    </subcellularLocation>
</comment>
<evidence type="ECO:0000256" key="7">
    <source>
        <dbReference type="ARBA" id="ARBA00022692"/>
    </source>
</evidence>
<gene>
    <name evidence="19" type="ORF">CDEST_06953</name>
</gene>
<keyword evidence="6" id="KW-0336">GPI-anchor</keyword>
<feature type="compositionally biased region" description="Basic and acidic residues" evidence="15">
    <location>
        <begin position="417"/>
        <end position="430"/>
    </location>
</feature>
<evidence type="ECO:0000256" key="17">
    <source>
        <dbReference type="SAM" id="SignalP"/>
    </source>
</evidence>
<proteinExistence type="inferred from homology"/>
<keyword evidence="10 16" id="KW-0472">Membrane</keyword>
<keyword evidence="6" id="KW-0325">Glycoprotein</keyword>
<reference evidence="20" key="1">
    <citation type="journal article" date="2023" name="bioRxiv">
        <title>Complete genome of the Medicago anthracnose fungus, Colletotrichum destructivum, reveals a mini-chromosome-like region within a core chromosome.</title>
        <authorList>
            <person name="Lapalu N."/>
            <person name="Simon A."/>
            <person name="Lu A."/>
            <person name="Plaumann P.-L."/>
            <person name="Amselem J."/>
            <person name="Pigne S."/>
            <person name="Auger A."/>
            <person name="Koch C."/>
            <person name="Dallery J.-F."/>
            <person name="O'Connell R.J."/>
        </authorList>
    </citation>
    <scope>NUCLEOTIDE SEQUENCE [LARGE SCALE GENOMIC DNA]</scope>
    <source>
        <strain evidence="20">CBS 520.97</strain>
    </source>
</reference>
<evidence type="ECO:0000256" key="15">
    <source>
        <dbReference type="SAM" id="MobiDB-lite"/>
    </source>
</evidence>
<feature type="transmembrane region" description="Helical" evidence="16">
    <location>
        <begin position="354"/>
        <end position="377"/>
    </location>
</feature>
<feature type="transmembrane region" description="Helical" evidence="16">
    <location>
        <begin position="280"/>
        <end position="304"/>
    </location>
</feature>
<feature type="domain" description="CFEM" evidence="18">
    <location>
        <begin position="3"/>
        <end position="115"/>
    </location>
</feature>
<organism evidence="19 20">
    <name type="scientific">Colletotrichum destructivum</name>
    <dbReference type="NCBI Taxonomy" id="34406"/>
    <lineage>
        <taxon>Eukaryota</taxon>
        <taxon>Fungi</taxon>
        <taxon>Dikarya</taxon>
        <taxon>Ascomycota</taxon>
        <taxon>Pezizomycotina</taxon>
        <taxon>Sordariomycetes</taxon>
        <taxon>Hypocreomycetidae</taxon>
        <taxon>Glomerellales</taxon>
        <taxon>Glomerellaceae</taxon>
        <taxon>Colletotrichum</taxon>
        <taxon>Colletotrichum destructivum species complex</taxon>
    </lineage>
</organism>
<evidence type="ECO:0000256" key="14">
    <source>
        <dbReference type="PROSITE-ProRule" id="PRU01356"/>
    </source>
</evidence>
<evidence type="ECO:0000313" key="20">
    <source>
        <dbReference type="Proteomes" id="UP001322277"/>
    </source>
</evidence>
<evidence type="ECO:0000256" key="4">
    <source>
        <dbReference type="ARBA" id="ARBA00010031"/>
    </source>
</evidence>
<dbReference type="InterPro" id="IPR049326">
    <property type="entry name" value="Rhodopsin_dom_fungi"/>
</dbReference>
<evidence type="ECO:0000256" key="13">
    <source>
        <dbReference type="ARBA" id="ARBA00038359"/>
    </source>
</evidence>
<keyword evidence="12" id="KW-0449">Lipoprotein</keyword>
<evidence type="ECO:0000256" key="16">
    <source>
        <dbReference type="SAM" id="Phobius"/>
    </source>
</evidence>
<evidence type="ECO:0000256" key="12">
    <source>
        <dbReference type="ARBA" id="ARBA00023288"/>
    </source>
</evidence>
<feature type="compositionally biased region" description="Polar residues" evidence="15">
    <location>
        <begin position="401"/>
        <end position="412"/>
    </location>
</feature>
<feature type="region of interest" description="Disordered" evidence="15">
    <location>
        <begin position="476"/>
        <end position="524"/>
    </location>
</feature>
<keyword evidence="9 16" id="KW-1133">Transmembrane helix</keyword>
<dbReference type="AlphaFoldDB" id="A0AAX4IGA2"/>
<dbReference type="InterPro" id="IPR008427">
    <property type="entry name" value="Extracellular_membr_CFEM_dom"/>
</dbReference>
<feature type="signal peptide" evidence="17">
    <location>
        <begin position="1"/>
        <end position="19"/>
    </location>
</feature>
<dbReference type="Pfam" id="PF20684">
    <property type="entry name" value="Fung_rhodopsin"/>
    <property type="match status" value="1"/>
</dbReference>
<feature type="transmembrane region" description="Helical" evidence="16">
    <location>
        <begin position="316"/>
        <end position="339"/>
    </location>
</feature>
<keyword evidence="5" id="KW-0964">Secreted</keyword>
<evidence type="ECO:0000256" key="11">
    <source>
        <dbReference type="ARBA" id="ARBA00023157"/>
    </source>
</evidence>
<feature type="disulfide bond" evidence="14">
    <location>
        <begin position="55"/>
        <end position="88"/>
    </location>
</feature>
<dbReference type="PROSITE" id="PS52012">
    <property type="entry name" value="CFEM"/>
    <property type="match status" value="1"/>
</dbReference>
<feature type="transmembrane region" description="Helical" evidence="16">
    <location>
        <begin position="204"/>
        <end position="224"/>
    </location>
</feature>
<evidence type="ECO:0000256" key="10">
    <source>
        <dbReference type="ARBA" id="ARBA00023136"/>
    </source>
</evidence>
<dbReference type="GO" id="GO:0098552">
    <property type="term" value="C:side of membrane"/>
    <property type="evidence" value="ECO:0007669"/>
    <property type="project" value="UniProtKB-KW"/>
</dbReference>
<feature type="transmembrane region" description="Helical" evidence="16">
    <location>
        <begin position="162"/>
        <end position="184"/>
    </location>
</feature>
<dbReference type="KEGG" id="cdet:87943456"/>
<evidence type="ECO:0000256" key="9">
    <source>
        <dbReference type="ARBA" id="ARBA00022989"/>
    </source>
</evidence>
<keyword evidence="8 17" id="KW-0732">Signal</keyword>